<feature type="signal peptide" evidence="11">
    <location>
        <begin position="1"/>
        <end position="26"/>
    </location>
</feature>
<evidence type="ECO:0000256" key="6">
    <source>
        <dbReference type="ARBA" id="ARBA00022729"/>
    </source>
</evidence>
<evidence type="ECO:0000256" key="8">
    <source>
        <dbReference type="ARBA" id="ARBA00023136"/>
    </source>
</evidence>
<dbReference type="EMBL" id="JACHIG010000001">
    <property type="protein sequence ID" value="MBB5031131.1"/>
    <property type="molecule type" value="Genomic_DNA"/>
</dbReference>
<sequence length="712" mass="76388">MKPPARWRGVAMLTLAALLTASASGAAESRQDKPPAAGSPQLPQAPAAQPVEAAPEPVAKPPAPKAKVPEPPAPPSFVPGSGSRADVRPFYFAIPAPRGQILDRAGRPLAQNSLVRRVQLTVPAAQHTTLEAYTAWLQQEIEAMHADLPMLRMPDADTLQRHYESRRELPIPVSDAITQELKLDAQKHPHALVRTEYVRHYPQGSMAAHLLGYVSADGAAPGGQVLRNEPLWQRTRGATGLEAAYNKQLTGTDGTLCLMVGNDGHVAYEQVFTPPVAGRDVVTTLSLDTQRIVESALAQTGRRCAMVVVDGYTGDIRAMASLPRYDPNAFAGGISEADFNALTQDINGPLFDRAVLGTYPPGSVFKPMVVLAGLRAGTVPAMQEFECGPTLMIDGREFDNWSKDDYGWFNARSAIIRSCNTYFYQSAMMTRDAPILYMAREFGYGAAPVLPIKTAAGSLPPRAVANGDLANLSIGQGVTEASPLQVAMAMATLANGACRPRPRLVMQTQSQRGQVGDMVTPCRETLLPVGQGDLDMIRHAMYGVVNHANGTGRAARLKKIPVHGKTGTAQWVLRGAKANVVWFAGYVETNPPLAFAVMLEGNAGEGGLSGGGTAAPVIAKVLREIEAKPSAHEVAYEPVRVEEENDPLTLSAEPGYYGMDGRPPPPPGYYPNDGPPYGYYGRPPPGSGYGRRPPPQYQGNPVSEFFQRLFRP</sequence>
<feature type="domain" description="Penicillin-binding protein dimerisation" evidence="13">
    <location>
        <begin position="94"/>
        <end position="266"/>
    </location>
</feature>
<feature type="compositionally biased region" description="Pro residues" evidence="10">
    <location>
        <begin position="58"/>
        <end position="77"/>
    </location>
</feature>
<reference evidence="14 15" key="1">
    <citation type="submission" date="2020-08" db="EMBL/GenBank/DDBJ databases">
        <title>Genomic Encyclopedia of Type Strains, Phase IV (KMG-IV): sequencing the most valuable type-strain genomes for metagenomic binning, comparative biology and taxonomic classification.</title>
        <authorList>
            <person name="Goeker M."/>
        </authorList>
    </citation>
    <scope>NUCLEOTIDE SEQUENCE [LARGE SCALE GENOMIC DNA]</scope>
    <source>
        <strain evidence="14 15">DSM 12252</strain>
    </source>
</reference>
<dbReference type="RefSeq" id="WP_184338072.1">
    <property type="nucleotide sequence ID" value="NZ_JACHIG010000001.1"/>
</dbReference>
<feature type="region of interest" description="Disordered" evidence="10">
    <location>
        <begin position="23"/>
        <end position="81"/>
    </location>
</feature>
<keyword evidence="9" id="KW-0046">Antibiotic resistance</keyword>
<feature type="chain" id="PRO_5030861892" description="beta-lactamase" evidence="11">
    <location>
        <begin position="27"/>
        <end position="712"/>
    </location>
</feature>
<comment type="similarity">
    <text evidence="3">Belongs to the class-D beta-lactamase family.</text>
</comment>
<comment type="caution">
    <text evidence="14">The sequence shown here is derived from an EMBL/GenBank/DDBJ whole genome shotgun (WGS) entry which is preliminary data.</text>
</comment>
<evidence type="ECO:0000313" key="15">
    <source>
        <dbReference type="Proteomes" id="UP000590740"/>
    </source>
</evidence>
<dbReference type="AlphaFoldDB" id="A0A7W8DIT2"/>
<protein>
    <recommendedName>
        <fullName evidence="4">beta-lactamase</fullName>
        <ecNumber evidence="4">3.5.2.6</ecNumber>
    </recommendedName>
</protein>
<accession>A0A7W8DIT2</accession>
<evidence type="ECO:0000256" key="4">
    <source>
        <dbReference type="ARBA" id="ARBA00012865"/>
    </source>
</evidence>
<comment type="subcellular location">
    <subcellularLocation>
        <location evidence="2">Membrane</location>
    </subcellularLocation>
</comment>
<dbReference type="GO" id="GO:0046677">
    <property type="term" value="P:response to antibiotic"/>
    <property type="evidence" value="ECO:0007669"/>
    <property type="project" value="UniProtKB-KW"/>
</dbReference>
<dbReference type="InterPro" id="IPR036138">
    <property type="entry name" value="PBP_dimer_sf"/>
</dbReference>
<dbReference type="InterPro" id="IPR001460">
    <property type="entry name" value="PCN-bd_Tpept"/>
</dbReference>
<dbReference type="GO" id="GO:0071555">
    <property type="term" value="P:cell wall organization"/>
    <property type="evidence" value="ECO:0007669"/>
    <property type="project" value="TreeGrafter"/>
</dbReference>
<dbReference type="PANTHER" id="PTHR30627:SF6">
    <property type="entry name" value="BETA-LACTAMASE YBXI-RELATED"/>
    <property type="match status" value="1"/>
</dbReference>
<feature type="compositionally biased region" description="Pro residues" evidence="10">
    <location>
        <begin position="682"/>
        <end position="696"/>
    </location>
</feature>
<feature type="region of interest" description="Disordered" evidence="10">
    <location>
        <begin position="641"/>
        <end position="703"/>
    </location>
</feature>
<evidence type="ECO:0000259" key="12">
    <source>
        <dbReference type="Pfam" id="PF00905"/>
    </source>
</evidence>
<organism evidence="14 15">
    <name type="scientific">Prosthecobacter vanneervenii</name>
    <dbReference type="NCBI Taxonomy" id="48466"/>
    <lineage>
        <taxon>Bacteria</taxon>
        <taxon>Pseudomonadati</taxon>
        <taxon>Verrucomicrobiota</taxon>
        <taxon>Verrucomicrobiia</taxon>
        <taxon>Verrucomicrobiales</taxon>
        <taxon>Verrucomicrobiaceae</taxon>
        <taxon>Prosthecobacter</taxon>
    </lineage>
</organism>
<evidence type="ECO:0000256" key="11">
    <source>
        <dbReference type="SAM" id="SignalP"/>
    </source>
</evidence>
<dbReference type="Pfam" id="PF00905">
    <property type="entry name" value="Transpeptidase"/>
    <property type="match status" value="1"/>
</dbReference>
<keyword evidence="8" id="KW-0472">Membrane</keyword>
<gene>
    <name evidence="14" type="ORF">HNQ65_000685</name>
</gene>
<keyword evidence="6 11" id="KW-0732">Signal</keyword>
<name>A0A7W8DIT2_9BACT</name>
<evidence type="ECO:0000256" key="10">
    <source>
        <dbReference type="SAM" id="MobiDB-lite"/>
    </source>
</evidence>
<keyword evidence="15" id="KW-1185">Reference proteome</keyword>
<dbReference type="EC" id="3.5.2.6" evidence="4"/>
<dbReference type="InterPro" id="IPR012338">
    <property type="entry name" value="Beta-lactam/transpept-like"/>
</dbReference>
<dbReference type="Proteomes" id="UP000590740">
    <property type="component" value="Unassembled WGS sequence"/>
</dbReference>
<dbReference type="GO" id="GO:0008658">
    <property type="term" value="F:penicillin binding"/>
    <property type="evidence" value="ECO:0007669"/>
    <property type="project" value="InterPro"/>
</dbReference>
<dbReference type="Gene3D" id="3.90.1310.10">
    <property type="entry name" value="Penicillin-binding protein 2a (Domain 2)"/>
    <property type="match status" value="1"/>
</dbReference>
<keyword evidence="7" id="KW-0378">Hydrolase</keyword>
<keyword evidence="5" id="KW-0121">Carboxypeptidase</keyword>
<evidence type="ECO:0000259" key="13">
    <source>
        <dbReference type="Pfam" id="PF03717"/>
    </source>
</evidence>
<dbReference type="GO" id="GO:0008800">
    <property type="term" value="F:beta-lactamase activity"/>
    <property type="evidence" value="ECO:0007669"/>
    <property type="project" value="UniProtKB-EC"/>
</dbReference>
<feature type="compositionally biased region" description="Low complexity" evidence="10">
    <location>
        <begin position="34"/>
        <end position="57"/>
    </location>
</feature>
<dbReference type="InterPro" id="IPR005311">
    <property type="entry name" value="PBP_dimer"/>
</dbReference>
<dbReference type="Gene3D" id="3.40.710.10">
    <property type="entry name" value="DD-peptidase/beta-lactamase superfamily"/>
    <property type="match status" value="1"/>
</dbReference>
<feature type="compositionally biased region" description="Low complexity" evidence="10">
    <location>
        <begin position="670"/>
        <end position="681"/>
    </location>
</feature>
<dbReference type="PANTHER" id="PTHR30627">
    <property type="entry name" value="PEPTIDOGLYCAN D,D-TRANSPEPTIDASE"/>
    <property type="match status" value="1"/>
</dbReference>
<keyword evidence="5" id="KW-0645">Protease</keyword>
<proteinExistence type="inferred from homology"/>
<dbReference type="GO" id="GO:0004180">
    <property type="term" value="F:carboxypeptidase activity"/>
    <property type="evidence" value="ECO:0007669"/>
    <property type="project" value="UniProtKB-KW"/>
</dbReference>
<evidence type="ECO:0000256" key="5">
    <source>
        <dbReference type="ARBA" id="ARBA00022645"/>
    </source>
</evidence>
<dbReference type="GO" id="GO:0005886">
    <property type="term" value="C:plasma membrane"/>
    <property type="evidence" value="ECO:0007669"/>
    <property type="project" value="TreeGrafter"/>
</dbReference>
<evidence type="ECO:0000256" key="2">
    <source>
        <dbReference type="ARBA" id="ARBA00004370"/>
    </source>
</evidence>
<dbReference type="SUPFAM" id="SSF56519">
    <property type="entry name" value="Penicillin binding protein dimerisation domain"/>
    <property type="match status" value="1"/>
</dbReference>
<feature type="domain" description="Penicillin-binding protein transpeptidase" evidence="12">
    <location>
        <begin position="305"/>
        <end position="622"/>
    </location>
</feature>
<evidence type="ECO:0000256" key="7">
    <source>
        <dbReference type="ARBA" id="ARBA00022801"/>
    </source>
</evidence>
<evidence type="ECO:0000256" key="1">
    <source>
        <dbReference type="ARBA" id="ARBA00001526"/>
    </source>
</evidence>
<dbReference type="InterPro" id="IPR050515">
    <property type="entry name" value="Beta-lactam/transpept"/>
</dbReference>
<dbReference type="Pfam" id="PF03717">
    <property type="entry name" value="PBP_dimer"/>
    <property type="match status" value="1"/>
</dbReference>
<comment type="catalytic activity">
    <reaction evidence="1">
        <text>a beta-lactam + H2O = a substituted beta-amino acid</text>
        <dbReference type="Rhea" id="RHEA:20401"/>
        <dbReference type="ChEBI" id="CHEBI:15377"/>
        <dbReference type="ChEBI" id="CHEBI:35627"/>
        <dbReference type="ChEBI" id="CHEBI:140347"/>
        <dbReference type="EC" id="3.5.2.6"/>
    </reaction>
</comment>
<evidence type="ECO:0000256" key="9">
    <source>
        <dbReference type="ARBA" id="ARBA00023251"/>
    </source>
</evidence>
<dbReference type="SUPFAM" id="SSF56601">
    <property type="entry name" value="beta-lactamase/transpeptidase-like"/>
    <property type="match status" value="1"/>
</dbReference>
<evidence type="ECO:0000313" key="14">
    <source>
        <dbReference type="EMBL" id="MBB5031131.1"/>
    </source>
</evidence>
<evidence type="ECO:0000256" key="3">
    <source>
        <dbReference type="ARBA" id="ARBA00007898"/>
    </source>
</evidence>